<gene>
    <name evidence="2" type="ORF">S01H4_51605</name>
</gene>
<sequence>PFSSKSKRHREERERDPFEVPSDHEDDNDNEDEDPENDEDCFEMMIPKKQEEVQPTRMNRTRGVSSRSRLLRKRKRIVIDIDSDSDSEESNHNEIEIEIENENREDREDSTRTNHHGDNNDYIDIEEPPVPLTQPFTQREQSTGTGRDRIDTLLLAPGRTTRTRSTISKRRGHVRSDCSFAEVEIDEIVSSDDADSSSSSPAAVLDNARAQLSQRRSSSTRSQSRNTMDNDMDGSSTDDSSVGIQLIGRRQAQNTIATRPRTTRTRTN</sequence>
<name>X1CXP1_9ZZZZ</name>
<reference evidence="2" key="1">
    <citation type="journal article" date="2014" name="Front. Microbiol.">
        <title>High frequency of phylogenetically diverse reductive dehalogenase-homologous genes in deep subseafloor sedimentary metagenomes.</title>
        <authorList>
            <person name="Kawai M."/>
            <person name="Futagami T."/>
            <person name="Toyoda A."/>
            <person name="Takaki Y."/>
            <person name="Nishi S."/>
            <person name="Hori S."/>
            <person name="Arai W."/>
            <person name="Tsubouchi T."/>
            <person name="Morono Y."/>
            <person name="Uchiyama I."/>
            <person name="Ito T."/>
            <person name="Fujiyama A."/>
            <person name="Inagaki F."/>
            <person name="Takami H."/>
        </authorList>
    </citation>
    <scope>NUCLEOTIDE SEQUENCE</scope>
    <source>
        <strain evidence="2">Expedition CK06-06</strain>
    </source>
</reference>
<evidence type="ECO:0000313" key="2">
    <source>
        <dbReference type="EMBL" id="GAH00825.1"/>
    </source>
</evidence>
<feature type="compositionally biased region" description="Acidic residues" evidence="1">
    <location>
        <begin position="24"/>
        <end position="42"/>
    </location>
</feature>
<feature type="compositionally biased region" description="Basic and acidic residues" evidence="1">
    <location>
        <begin position="9"/>
        <end position="23"/>
    </location>
</feature>
<feature type="compositionally biased region" description="Polar residues" evidence="1">
    <location>
        <begin position="226"/>
        <end position="243"/>
    </location>
</feature>
<accession>X1CXP1</accession>
<feature type="compositionally biased region" description="Basic and acidic residues" evidence="1">
    <location>
        <begin position="89"/>
        <end position="119"/>
    </location>
</feature>
<feature type="non-terminal residue" evidence="2">
    <location>
        <position position="1"/>
    </location>
</feature>
<feature type="region of interest" description="Disordered" evidence="1">
    <location>
        <begin position="1"/>
        <end position="174"/>
    </location>
</feature>
<protein>
    <submittedName>
        <fullName evidence="2">Uncharacterized protein</fullName>
    </submittedName>
</protein>
<comment type="caution">
    <text evidence="2">The sequence shown here is derived from an EMBL/GenBank/DDBJ whole genome shotgun (WGS) entry which is preliminary data.</text>
</comment>
<dbReference type="AlphaFoldDB" id="X1CXP1"/>
<feature type="non-terminal residue" evidence="2">
    <location>
        <position position="268"/>
    </location>
</feature>
<feature type="region of interest" description="Disordered" evidence="1">
    <location>
        <begin position="207"/>
        <end position="268"/>
    </location>
</feature>
<organism evidence="2">
    <name type="scientific">marine sediment metagenome</name>
    <dbReference type="NCBI Taxonomy" id="412755"/>
    <lineage>
        <taxon>unclassified sequences</taxon>
        <taxon>metagenomes</taxon>
        <taxon>ecological metagenomes</taxon>
    </lineage>
</organism>
<feature type="compositionally biased region" description="Polar residues" evidence="1">
    <location>
        <begin position="134"/>
        <end position="145"/>
    </location>
</feature>
<evidence type="ECO:0000256" key="1">
    <source>
        <dbReference type="SAM" id="MobiDB-lite"/>
    </source>
</evidence>
<proteinExistence type="predicted"/>
<dbReference type="EMBL" id="BART01029404">
    <property type="protein sequence ID" value="GAH00825.1"/>
    <property type="molecule type" value="Genomic_DNA"/>
</dbReference>
<feature type="compositionally biased region" description="Low complexity" evidence="1">
    <location>
        <begin position="207"/>
        <end position="225"/>
    </location>
</feature>